<feature type="coiled-coil region" evidence="1">
    <location>
        <begin position="48"/>
        <end position="75"/>
    </location>
</feature>
<accession>A0AAW2PZL6</accession>
<reference evidence="2" key="2">
    <citation type="journal article" date="2024" name="Plant">
        <title>Genomic evolution and insights into agronomic trait innovations of Sesamum species.</title>
        <authorList>
            <person name="Miao H."/>
            <person name="Wang L."/>
            <person name="Qu L."/>
            <person name="Liu H."/>
            <person name="Sun Y."/>
            <person name="Le M."/>
            <person name="Wang Q."/>
            <person name="Wei S."/>
            <person name="Zheng Y."/>
            <person name="Lin W."/>
            <person name="Duan Y."/>
            <person name="Cao H."/>
            <person name="Xiong S."/>
            <person name="Wang X."/>
            <person name="Wei L."/>
            <person name="Li C."/>
            <person name="Ma Q."/>
            <person name="Ju M."/>
            <person name="Zhao R."/>
            <person name="Li G."/>
            <person name="Mu C."/>
            <person name="Tian Q."/>
            <person name="Mei H."/>
            <person name="Zhang T."/>
            <person name="Gao T."/>
            <person name="Zhang H."/>
        </authorList>
    </citation>
    <scope>NUCLEOTIDE SEQUENCE</scope>
    <source>
        <strain evidence="2">G02</strain>
    </source>
</reference>
<organism evidence="2">
    <name type="scientific">Sesamum radiatum</name>
    <name type="common">Black benniseed</name>
    <dbReference type="NCBI Taxonomy" id="300843"/>
    <lineage>
        <taxon>Eukaryota</taxon>
        <taxon>Viridiplantae</taxon>
        <taxon>Streptophyta</taxon>
        <taxon>Embryophyta</taxon>
        <taxon>Tracheophyta</taxon>
        <taxon>Spermatophyta</taxon>
        <taxon>Magnoliopsida</taxon>
        <taxon>eudicotyledons</taxon>
        <taxon>Gunneridae</taxon>
        <taxon>Pentapetalae</taxon>
        <taxon>asterids</taxon>
        <taxon>lamiids</taxon>
        <taxon>Lamiales</taxon>
        <taxon>Pedaliaceae</taxon>
        <taxon>Sesamum</taxon>
    </lineage>
</organism>
<proteinExistence type="predicted"/>
<dbReference type="AlphaFoldDB" id="A0AAW2PZL6"/>
<dbReference type="EMBL" id="JACGWJ010000016">
    <property type="protein sequence ID" value="KAL0360904.1"/>
    <property type="molecule type" value="Genomic_DNA"/>
</dbReference>
<comment type="caution">
    <text evidence="2">The sequence shown here is derived from an EMBL/GenBank/DDBJ whole genome shotgun (WGS) entry which is preliminary data.</text>
</comment>
<keyword evidence="1" id="KW-0175">Coiled coil</keyword>
<sequence>MMELWIEKQAAGESLVDEEQICAEILGYKSGYIRGRGAGPKPKTSFSKQSYREELEDAKRNARIAQDRAIKAEQQVIVFSKQLENQKSVIEELKEGMLATQRAMIESQSFASEPGLRELFQEVARTLYRYQQQNGNVFHLPWDFNREETSKEPCTGSCSKDYGV</sequence>
<evidence type="ECO:0000256" key="1">
    <source>
        <dbReference type="SAM" id="Coils"/>
    </source>
</evidence>
<gene>
    <name evidence="2" type="ORF">Sradi_3774900</name>
</gene>
<protein>
    <submittedName>
        <fullName evidence="2">Uncharacterized protein</fullName>
    </submittedName>
</protein>
<name>A0AAW2PZL6_SESRA</name>
<reference evidence="2" key="1">
    <citation type="submission" date="2020-06" db="EMBL/GenBank/DDBJ databases">
        <authorList>
            <person name="Li T."/>
            <person name="Hu X."/>
            <person name="Zhang T."/>
            <person name="Song X."/>
            <person name="Zhang H."/>
            <person name="Dai N."/>
            <person name="Sheng W."/>
            <person name="Hou X."/>
            <person name="Wei L."/>
        </authorList>
    </citation>
    <scope>NUCLEOTIDE SEQUENCE</scope>
    <source>
        <strain evidence="2">G02</strain>
        <tissue evidence="2">Leaf</tissue>
    </source>
</reference>
<evidence type="ECO:0000313" key="2">
    <source>
        <dbReference type="EMBL" id="KAL0360904.1"/>
    </source>
</evidence>